<sequence>GDLSTGHEYDFRVIAKNDAGFSIPSESSRPIVIGMNAVPSPSSKTLSVSTLKDNLPPMNREGDFNAGYRDPTLAEVLEYLECTNNVLRLNATGYLQHLTFNDDAIKRKVRDLGGIPRLLQLLRVEMPEIQKNACGCLKNLSFGVDENKKAILNSGGITILANLLAKTPDLQVMDEIVGILSNLSSHEDLKLPILQNNVETLTKRIIIPYSIPTDGDLNGVPRPSVDTVKNKPGLYKGATGVLRNVSSSGDLARKFLRECDRLIESLIAFLRFSCKRSEFDSKSVENVTCILRNLSYRLQETEEKNGLSNGHDKQSNFERSKSAPSGSPKLKLRTSTKQKRKGNEVHNGHVVNSTNPNPYPTPISLLWSQDLVRDYLCLLEHSSNPETLEASAGAIQNLAACHW</sequence>
<dbReference type="GO" id="GO:0005634">
    <property type="term" value="C:nucleus"/>
    <property type="evidence" value="ECO:0007669"/>
    <property type="project" value="TreeGrafter"/>
</dbReference>
<dbReference type="GO" id="GO:0005737">
    <property type="term" value="C:cytoplasm"/>
    <property type="evidence" value="ECO:0007669"/>
    <property type="project" value="TreeGrafter"/>
</dbReference>
<accession>A0A915HYR2</accession>
<evidence type="ECO:0000256" key="1">
    <source>
        <dbReference type="ARBA" id="ARBA00004282"/>
    </source>
</evidence>
<dbReference type="Gene3D" id="1.25.10.10">
    <property type="entry name" value="Leucine-rich Repeat Variant"/>
    <property type="match status" value="1"/>
</dbReference>
<dbReference type="PANTHER" id="PTHR10372">
    <property type="entry name" value="PLAKOPHILLIN-RELATED"/>
    <property type="match status" value="1"/>
</dbReference>
<dbReference type="Pfam" id="PF00514">
    <property type="entry name" value="Arm"/>
    <property type="match status" value="2"/>
</dbReference>
<evidence type="ECO:0000256" key="6">
    <source>
        <dbReference type="PROSITE-ProRule" id="PRU00259"/>
    </source>
</evidence>
<comment type="subcellular location">
    <subcellularLocation>
        <location evidence="1">Cell junction</location>
    </subcellularLocation>
</comment>
<dbReference type="GO" id="GO:0005886">
    <property type="term" value="C:plasma membrane"/>
    <property type="evidence" value="ECO:0007669"/>
    <property type="project" value="TreeGrafter"/>
</dbReference>
<dbReference type="InterPro" id="IPR013783">
    <property type="entry name" value="Ig-like_fold"/>
</dbReference>
<dbReference type="SMART" id="SM00185">
    <property type="entry name" value="ARM"/>
    <property type="match status" value="3"/>
</dbReference>
<dbReference type="PROSITE" id="PS50853">
    <property type="entry name" value="FN3"/>
    <property type="match status" value="1"/>
</dbReference>
<dbReference type="Gene3D" id="2.60.40.10">
    <property type="entry name" value="Immunoglobulins"/>
    <property type="match status" value="1"/>
</dbReference>
<proteinExistence type="inferred from homology"/>
<feature type="domain" description="Fibronectin type-III" evidence="8">
    <location>
        <begin position="1"/>
        <end position="36"/>
    </location>
</feature>
<evidence type="ECO:0000313" key="9">
    <source>
        <dbReference type="Proteomes" id="UP000887565"/>
    </source>
</evidence>
<protein>
    <submittedName>
        <fullName evidence="10">Fibronectin type-III domain-containing protein</fullName>
    </submittedName>
</protein>
<comment type="similarity">
    <text evidence="2">Belongs to the beta-catenin family.</text>
</comment>
<evidence type="ECO:0000256" key="3">
    <source>
        <dbReference type="ARBA" id="ARBA00022737"/>
    </source>
</evidence>
<evidence type="ECO:0000256" key="4">
    <source>
        <dbReference type="ARBA" id="ARBA00022889"/>
    </source>
</evidence>
<evidence type="ECO:0000256" key="2">
    <source>
        <dbReference type="ARBA" id="ARBA00005462"/>
    </source>
</evidence>
<dbReference type="InterPro" id="IPR003961">
    <property type="entry name" value="FN3_dom"/>
</dbReference>
<dbReference type="SUPFAM" id="SSF49265">
    <property type="entry name" value="Fibronectin type III"/>
    <property type="match status" value="1"/>
</dbReference>
<keyword evidence="4" id="KW-0130">Cell adhesion</keyword>
<reference evidence="10" key="1">
    <citation type="submission" date="2022-11" db="UniProtKB">
        <authorList>
            <consortium name="WormBaseParasite"/>
        </authorList>
    </citation>
    <scope>IDENTIFICATION</scope>
</reference>
<feature type="repeat" description="ARM" evidence="6">
    <location>
        <begin position="155"/>
        <end position="198"/>
    </location>
</feature>
<dbReference type="CDD" id="cd00063">
    <property type="entry name" value="FN3"/>
    <property type="match status" value="1"/>
</dbReference>
<feature type="compositionally biased region" description="Basic residues" evidence="7">
    <location>
        <begin position="330"/>
        <end position="340"/>
    </location>
</feature>
<dbReference type="InterPro" id="IPR000225">
    <property type="entry name" value="Armadillo"/>
</dbReference>
<dbReference type="PANTHER" id="PTHR10372:SF27">
    <property type="entry name" value="ADHERENS JUNCTION PROTEIN P120"/>
    <property type="match status" value="1"/>
</dbReference>
<dbReference type="GO" id="GO:0098609">
    <property type="term" value="P:cell-cell adhesion"/>
    <property type="evidence" value="ECO:0007669"/>
    <property type="project" value="InterPro"/>
</dbReference>
<keyword evidence="9" id="KW-1185">Reference proteome</keyword>
<evidence type="ECO:0000256" key="5">
    <source>
        <dbReference type="ARBA" id="ARBA00022949"/>
    </source>
</evidence>
<dbReference type="WBParaSite" id="nRc.2.0.1.t06976-RA">
    <property type="protein sequence ID" value="nRc.2.0.1.t06976-RA"/>
    <property type="gene ID" value="nRc.2.0.1.g06976"/>
</dbReference>
<dbReference type="InterPro" id="IPR028435">
    <property type="entry name" value="Plakophilin/d_Catenin"/>
</dbReference>
<dbReference type="InterPro" id="IPR011989">
    <property type="entry name" value="ARM-like"/>
</dbReference>
<evidence type="ECO:0000259" key="8">
    <source>
        <dbReference type="PROSITE" id="PS50853"/>
    </source>
</evidence>
<dbReference type="SUPFAM" id="SSF48371">
    <property type="entry name" value="ARM repeat"/>
    <property type="match status" value="1"/>
</dbReference>
<dbReference type="InterPro" id="IPR016024">
    <property type="entry name" value="ARM-type_fold"/>
</dbReference>
<feature type="compositionally biased region" description="Basic and acidic residues" evidence="7">
    <location>
        <begin position="302"/>
        <end position="321"/>
    </location>
</feature>
<dbReference type="AlphaFoldDB" id="A0A915HYR2"/>
<keyword evidence="3" id="KW-0677">Repeat</keyword>
<evidence type="ECO:0000256" key="7">
    <source>
        <dbReference type="SAM" id="MobiDB-lite"/>
    </source>
</evidence>
<keyword evidence="5" id="KW-0965">Cell junction</keyword>
<dbReference type="Proteomes" id="UP000887565">
    <property type="component" value="Unplaced"/>
</dbReference>
<feature type="repeat" description="ARM" evidence="6">
    <location>
        <begin position="113"/>
        <end position="155"/>
    </location>
</feature>
<dbReference type="InterPro" id="IPR036116">
    <property type="entry name" value="FN3_sf"/>
</dbReference>
<dbReference type="OMA" id="NDECVEN"/>
<name>A0A915HYR2_ROMCU</name>
<organism evidence="9 10">
    <name type="scientific">Romanomermis culicivorax</name>
    <name type="common">Nematode worm</name>
    <dbReference type="NCBI Taxonomy" id="13658"/>
    <lineage>
        <taxon>Eukaryota</taxon>
        <taxon>Metazoa</taxon>
        <taxon>Ecdysozoa</taxon>
        <taxon>Nematoda</taxon>
        <taxon>Enoplea</taxon>
        <taxon>Dorylaimia</taxon>
        <taxon>Mermithida</taxon>
        <taxon>Mermithoidea</taxon>
        <taxon>Mermithidae</taxon>
        <taxon>Romanomermis</taxon>
    </lineage>
</organism>
<feature type="region of interest" description="Disordered" evidence="7">
    <location>
        <begin position="302"/>
        <end position="357"/>
    </location>
</feature>
<dbReference type="PROSITE" id="PS50176">
    <property type="entry name" value="ARM_REPEAT"/>
    <property type="match status" value="2"/>
</dbReference>
<dbReference type="GO" id="GO:0005912">
    <property type="term" value="C:adherens junction"/>
    <property type="evidence" value="ECO:0007669"/>
    <property type="project" value="TreeGrafter"/>
</dbReference>
<evidence type="ECO:0000313" key="10">
    <source>
        <dbReference type="WBParaSite" id="nRc.2.0.1.t06976-RA"/>
    </source>
</evidence>